<accession>A0AAD6VB76</accession>
<comment type="caution">
    <text evidence="2">The sequence shown here is derived from an EMBL/GenBank/DDBJ whole genome shotgun (WGS) entry which is preliminary data.</text>
</comment>
<name>A0AAD6VB76_9AGAR</name>
<feature type="region of interest" description="Disordered" evidence="1">
    <location>
        <begin position="57"/>
        <end position="77"/>
    </location>
</feature>
<gene>
    <name evidence="2" type="ORF">GGX14DRAFT_569348</name>
</gene>
<dbReference type="Proteomes" id="UP001219525">
    <property type="component" value="Unassembled WGS sequence"/>
</dbReference>
<proteinExistence type="predicted"/>
<keyword evidence="3" id="KW-1185">Reference proteome</keyword>
<organism evidence="2 3">
    <name type="scientific">Mycena pura</name>
    <dbReference type="NCBI Taxonomy" id="153505"/>
    <lineage>
        <taxon>Eukaryota</taxon>
        <taxon>Fungi</taxon>
        <taxon>Dikarya</taxon>
        <taxon>Basidiomycota</taxon>
        <taxon>Agaricomycotina</taxon>
        <taxon>Agaricomycetes</taxon>
        <taxon>Agaricomycetidae</taxon>
        <taxon>Agaricales</taxon>
        <taxon>Marasmiineae</taxon>
        <taxon>Mycenaceae</taxon>
        <taxon>Mycena</taxon>
    </lineage>
</organism>
<dbReference type="AlphaFoldDB" id="A0AAD6VB76"/>
<reference evidence="2" key="1">
    <citation type="submission" date="2023-03" db="EMBL/GenBank/DDBJ databases">
        <title>Massive genome expansion in bonnet fungi (Mycena s.s.) driven by repeated elements and novel gene families across ecological guilds.</title>
        <authorList>
            <consortium name="Lawrence Berkeley National Laboratory"/>
            <person name="Harder C.B."/>
            <person name="Miyauchi S."/>
            <person name="Viragh M."/>
            <person name="Kuo A."/>
            <person name="Thoen E."/>
            <person name="Andreopoulos B."/>
            <person name="Lu D."/>
            <person name="Skrede I."/>
            <person name="Drula E."/>
            <person name="Henrissat B."/>
            <person name="Morin E."/>
            <person name="Kohler A."/>
            <person name="Barry K."/>
            <person name="LaButti K."/>
            <person name="Morin E."/>
            <person name="Salamov A."/>
            <person name="Lipzen A."/>
            <person name="Mereny Z."/>
            <person name="Hegedus B."/>
            <person name="Baldrian P."/>
            <person name="Stursova M."/>
            <person name="Weitz H."/>
            <person name="Taylor A."/>
            <person name="Grigoriev I.V."/>
            <person name="Nagy L.G."/>
            <person name="Martin F."/>
            <person name="Kauserud H."/>
        </authorList>
    </citation>
    <scope>NUCLEOTIDE SEQUENCE</scope>
    <source>
        <strain evidence="2">9144</strain>
    </source>
</reference>
<evidence type="ECO:0000313" key="2">
    <source>
        <dbReference type="EMBL" id="KAJ7204768.1"/>
    </source>
</evidence>
<evidence type="ECO:0000256" key="1">
    <source>
        <dbReference type="SAM" id="MobiDB-lite"/>
    </source>
</evidence>
<sequence length="105" mass="11780">MSRQGPVCRVSAQGTHSRTFGPWRHKKGWTFRRIGSLRLWAGALKIRYLLPIVVPPQPGTDTASSSTPPSTPASPQRFYVQQPPVMLDAKAIAREDPRWDDLLET</sequence>
<evidence type="ECO:0000313" key="3">
    <source>
        <dbReference type="Proteomes" id="UP001219525"/>
    </source>
</evidence>
<dbReference type="EMBL" id="JARJCW010000046">
    <property type="protein sequence ID" value="KAJ7204768.1"/>
    <property type="molecule type" value="Genomic_DNA"/>
</dbReference>
<protein>
    <submittedName>
        <fullName evidence="2">Uncharacterized protein</fullName>
    </submittedName>
</protein>